<evidence type="ECO:0000313" key="4">
    <source>
        <dbReference type="EMBL" id="KAF2491660.1"/>
    </source>
</evidence>
<dbReference type="PROSITE" id="PS50088">
    <property type="entry name" value="ANK_REPEAT"/>
    <property type="match status" value="1"/>
</dbReference>
<dbReference type="OrthoDB" id="366390at2759"/>
<dbReference type="SUPFAM" id="SSF48403">
    <property type="entry name" value="Ankyrin repeat"/>
    <property type="match status" value="1"/>
</dbReference>
<keyword evidence="5" id="KW-1185">Reference proteome</keyword>
<evidence type="ECO:0000256" key="3">
    <source>
        <dbReference type="PROSITE-ProRule" id="PRU00023"/>
    </source>
</evidence>
<organism evidence="4 5">
    <name type="scientific">Lophium mytilinum</name>
    <dbReference type="NCBI Taxonomy" id="390894"/>
    <lineage>
        <taxon>Eukaryota</taxon>
        <taxon>Fungi</taxon>
        <taxon>Dikarya</taxon>
        <taxon>Ascomycota</taxon>
        <taxon>Pezizomycotina</taxon>
        <taxon>Dothideomycetes</taxon>
        <taxon>Pleosporomycetidae</taxon>
        <taxon>Mytilinidiales</taxon>
        <taxon>Mytilinidiaceae</taxon>
        <taxon>Lophium</taxon>
    </lineage>
</organism>
<feature type="repeat" description="ANK" evidence="3">
    <location>
        <begin position="359"/>
        <end position="391"/>
    </location>
</feature>
<accession>A0A6A6QI58</accession>
<dbReference type="Proteomes" id="UP000799750">
    <property type="component" value="Unassembled WGS sequence"/>
</dbReference>
<dbReference type="Pfam" id="PF00023">
    <property type="entry name" value="Ank"/>
    <property type="match status" value="2"/>
</dbReference>
<evidence type="ECO:0000313" key="5">
    <source>
        <dbReference type="Proteomes" id="UP000799750"/>
    </source>
</evidence>
<sequence>MALLTLPAELHLQIVSYCADEDLNNLIQTHPSLYARLHNELHNRAVCWSPANGAEKDSIQWSEDELSGLGWAIRRKRVRHVDYLLRQNISCIKDNGEWPLLGNAFQFSSAEVISKLLEYALNYGFFSMTPEWSTKLLAMYLEIVPDKFSRCPHYHWHPHPCECRWAVSESELEVVKYLLELGADSMGFSTSLQEPDEIYDDPFNLCSFLQCGIYEDHTEPFTFRARNEKILKLLVDAGADIHKTCTDDYNYIPPRSALFTACYDNKFPPGVVRELLKHGADPNCCHPGSPPPLINILNGQLVRLAKAELLVEYGADVTLRDDDGNRLIDKVAMYEGTYSFMKKIISVTPVPNLDDWDRHGNTALQAAVEYGKLHHARLLLKAGADARIKCKGKSLMELPEYDLEYGGVYGGLGIVNGKLDLLGDNAWDYREDPNYTYDIRLANRIHFLTNHGLETHNLELIPTDEAHSHAVRRGRVESRYLGSSVQLSVSFKFLWKALLNIKDALEQFPDRGGRKGMEFRKQLRDVWYVKDMEGQLGWQEWNNWSSAEWDIDRQGQWWMKDNSLFSMRCGFALAPRYATLLESRY</sequence>
<reference evidence="4" key="1">
    <citation type="journal article" date="2020" name="Stud. Mycol.">
        <title>101 Dothideomycetes genomes: a test case for predicting lifestyles and emergence of pathogens.</title>
        <authorList>
            <person name="Haridas S."/>
            <person name="Albert R."/>
            <person name="Binder M."/>
            <person name="Bloem J."/>
            <person name="Labutti K."/>
            <person name="Salamov A."/>
            <person name="Andreopoulos B."/>
            <person name="Baker S."/>
            <person name="Barry K."/>
            <person name="Bills G."/>
            <person name="Bluhm B."/>
            <person name="Cannon C."/>
            <person name="Castanera R."/>
            <person name="Culley D."/>
            <person name="Daum C."/>
            <person name="Ezra D."/>
            <person name="Gonzalez J."/>
            <person name="Henrissat B."/>
            <person name="Kuo A."/>
            <person name="Liang C."/>
            <person name="Lipzen A."/>
            <person name="Lutzoni F."/>
            <person name="Magnuson J."/>
            <person name="Mondo S."/>
            <person name="Nolan M."/>
            <person name="Ohm R."/>
            <person name="Pangilinan J."/>
            <person name="Park H.-J."/>
            <person name="Ramirez L."/>
            <person name="Alfaro M."/>
            <person name="Sun H."/>
            <person name="Tritt A."/>
            <person name="Yoshinaga Y."/>
            <person name="Zwiers L.-H."/>
            <person name="Turgeon B."/>
            <person name="Goodwin S."/>
            <person name="Spatafora J."/>
            <person name="Crous P."/>
            <person name="Grigoriev I."/>
        </authorList>
    </citation>
    <scope>NUCLEOTIDE SEQUENCE</scope>
    <source>
        <strain evidence="4">CBS 269.34</strain>
    </source>
</reference>
<dbReference type="EMBL" id="MU004195">
    <property type="protein sequence ID" value="KAF2491660.1"/>
    <property type="molecule type" value="Genomic_DNA"/>
</dbReference>
<dbReference type="PANTHER" id="PTHR24198">
    <property type="entry name" value="ANKYRIN REPEAT AND PROTEIN KINASE DOMAIN-CONTAINING PROTEIN"/>
    <property type="match status" value="1"/>
</dbReference>
<keyword evidence="1" id="KW-0677">Repeat</keyword>
<dbReference type="PANTHER" id="PTHR24198:SF165">
    <property type="entry name" value="ANKYRIN REPEAT-CONTAINING PROTEIN-RELATED"/>
    <property type="match status" value="1"/>
</dbReference>
<evidence type="ECO:0000256" key="2">
    <source>
        <dbReference type="ARBA" id="ARBA00023043"/>
    </source>
</evidence>
<gene>
    <name evidence="4" type="ORF">BU16DRAFT_542762</name>
</gene>
<dbReference type="Gene3D" id="1.25.40.20">
    <property type="entry name" value="Ankyrin repeat-containing domain"/>
    <property type="match status" value="1"/>
</dbReference>
<evidence type="ECO:0000256" key="1">
    <source>
        <dbReference type="ARBA" id="ARBA00022737"/>
    </source>
</evidence>
<dbReference type="AlphaFoldDB" id="A0A6A6QI58"/>
<dbReference type="InterPro" id="IPR002110">
    <property type="entry name" value="Ankyrin_rpt"/>
</dbReference>
<dbReference type="PROSITE" id="PS50297">
    <property type="entry name" value="ANK_REP_REGION"/>
    <property type="match status" value="1"/>
</dbReference>
<protein>
    <submittedName>
        <fullName evidence="4">Ankyrin</fullName>
    </submittedName>
</protein>
<proteinExistence type="predicted"/>
<dbReference type="InterPro" id="IPR036770">
    <property type="entry name" value="Ankyrin_rpt-contain_sf"/>
</dbReference>
<name>A0A6A6QI58_9PEZI</name>
<dbReference type="SMART" id="SM00248">
    <property type="entry name" value="ANK"/>
    <property type="match status" value="4"/>
</dbReference>
<keyword evidence="2 3" id="KW-0040">ANK repeat</keyword>